<dbReference type="InterPro" id="IPR000477">
    <property type="entry name" value="RT_dom"/>
</dbReference>
<feature type="domain" description="Reverse transcriptase" evidence="4">
    <location>
        <begin position="714"/>
        <end position="1004"/>
    </location>
</feature>
<gene>
    <name evidence="5" type="primary">CYP3A43</name>
    <name evidence="5" type="ORF">BLAG_LOCUS26102</name>
</gene>
<dbReference type="Gene3D" id="1.10.630.10">
    <property type="entry name" value="Cytochrome P450"/>
    <property type="match status" value="1"/>
</dbReference>
<dbReference type="InterPro" id="IPR001128">
    <property type="entry name" value="Cyt_P450"/>
</dbReference>
<keyword evidence="3" id="KW-0812">Transmembrane</keyword>
<dbReference type="InterPro" id="IPR005135">
    <property type="entry name" value="Endo/exonuclease/phosphatase"/>
</dbReference>
<dbReference type="GO" id="GO:0020037">
    <property type="term" value="F:heme binding"/>
    <property type="evidence" value="ECO:0007669"/>
    <property type="project" value="InterPro"/>
</dbReference>
<dbReference type="PROSITE" id="PS50878">
    <property type="entry name" value="RT_POL"/>
    <property type="match status" value="1"/>
</dbReference>
<accession>A0A8S4MNR5</accession>
<dbReference type="Gene3D" id="3.60.10.10">
    <property type="entry name" value="Endonuclease/exonuclease/phosphatase"/>
    <property type="match status" value="1"/>
</dbReference>
<feature type="non-terminal residue" evidence="5">
    <location>
        <position position="1"/>
    </location>
</feature>
<keyword evidence="6" id="KW-1185">Reference proteome</keyword>
<dbReference type="PANTHER" id="PTHR47027:SF20">
    <property type="entry name" value="REVERSE TRANSCRIPTASE-LIKE PROTEIN WITH RNA-DIRECTED DNA POLYMERASE DOMAIN"/>
    <property type="match status" value="1"/>
</dbReference>
<dbReference type="SUPFAM" id="SSF56219">
    <property type="entry name" value="DNase I-like"/>
    <property type="match status" value="1"/>
</dbReference>
<dbReference type="GO" id="GO:0004497">
    <property type="term" value="F:monooxygenase activity"/>
    <property type="evidence" value="ECO:0007669"/>
    <property type="project" value="InterPro"/>
</dbReference>
<dbReference type="Pfam" id="PF00067">
    <property type="entry name" value="p450"/>
    <property type="match status" value="1"/>
</dbReference>
<dbReference type="PANTHER" id="PTHR47027">
    <property type="entry name" value="REVERSE TRANSCRIPTASE DOMAIN-CONTAINING PROTEIN"/>
    <property type="match status" value="1"/>
</dbReference>
<evidence type="ECO:0000256" key="1">
    <source>
        <dbReference type="ARBA" id="ARBA00010617"/>
    </source>
</evidence>
<sequence length="1050" mass="118948">MLDLLPFSPTWVLVGLCAVLIYMYLVWPFSTFKKLGIPGPKPVPLFGHYLEYGKGCNIFDQECYQKYNKVYGIFEGRQPILMIGDLDLVKAITVKGINTFTNHRDIPGQGEEASHALFFTKDEAWKRSRIAMSPAFSTGKLKQLTVHIERCADGFVSNLAEDAKQGKDFNVKYPGKGYGSQPRQKIRSGVREAVDCQTLTSFRQLLQPNRRRVSRFAFPRTTPERQRGGLNIDIAALQETRLPDSGSLKEDSYTFFWQGKARDEVREHGVGFAIRNTMLHMIEPPTGGTERILTLRLSTHEGPANLVCVYAPTLQATPEAKDQFYEQLDKAVQEIPTSEHIFVLGDFNARVGADNESWQTVLGHHGIGKMNDNGQRLLELCCYHNLCVTNTFFQNKAIHKASWRHPRSQRWHQLDLVITRRTSLNSVCNTRSYHSADCDTDHSLVASRITIRPKRLHHTKKKGQPRIDVSKTSLPNNNQKLLERLEESLNISQTQDAEHMWESLSKTIHRAAVQTYGKRERKNTDWFEAHISMLEPIIDLKRKALLSYKQNPSSQNLQALKAVRHKAQQTSRRCANNYWLLLSERIQFASDSGNIRKMYEGIKQATGKPIKKCAPLKASNGEILTDKDEQMARWVEHYLELYSTENSVSQDVLDNIEDLPVIAELDAEPTLEELSKAIDSMQSGKAPGEDNIPAEVIKCGKPVLLKPLHELLCLCWKEGQVPRSMRNSKIITLYKNKGDRTDCNSYRGISLLSIVGKVFAKVALRRLQVLADRVYPESQCGFRAQRSTTDMIFSVRQLQEKCREQQRPLYIAFIDLTKAFDLVSRRGLFQLLQKIGCPPQLLSIIISFHEDMQGVVSYDGETSEPFAIRSGVKQGCVLAPTLFGIFFSLLLNFAFGHSTQGVHLHTRSDGKLFNLARLRAKTKVRTVLIRELLFADDAALSAHVEHELQQMLNQFAHACREFALTISIKKTVVMGQDVPKPPVITIGSEVLEVTDHFTYLGSTVTSNLSLDKEIDRRIARAAGVMTQLGARVWDNNHLTLNTKLKVYRAC</sequence>
<evidence type="ECO:0000313" key="6">
    <source>
        <dbReference type="Proteomes" id="UP000838412"/>
    </source>
</evidence>
<dbReference type="CDD" id="cd09076">
    <property type="entry name" value="L1-EN"/>
    <property type="match status" value="1"/>
</dbReference>
<evidence type="ECO:0000256" key="2">
    <source>
        <dbReference type="SAM" id="MobiDB-lite"/>
    </source>
</evidence>
<dbReference type="AlphaFoldDB" id="A0A8S4MNR5"/>
<dbReference type="GO" id="GO:0016705">
    <property type="term" value="F:oxidoreductase activity, acting on paired donors, with incorporation or reduction of molecular oxygen"/>
    <property type="evidence" value="ECO:0007669"/>
    <property type="project" value="InterPro"/>
</dbReference>
<feature type="region of interest" description="Disordered" evidence="2">
    <location>
        <begin position="456"/>
        <end position="475"/>
    </location>
</feature>
<dbReference type="Pfam" id="PF00078">
    <property type="entry name" value="RVT_1"/>
    <property type="match status" value="1"/>
</dbReference>
<evidence type="ECO:0000259" key="4">
    <source>
        <dbReference type="PROSITE" id="PS50878"/>
    </source>
</evidence>
<keyword evidence="3" id="KW-0472">Membrane</keyword>
<comment type="similarity">
    <text evidence="1">Belongs to the cytochrome P450 family.</text>
</comment>
<feature type="transmembrane region" description="Helical" evidence="3">
    <location>
        <begin position="6"/>
        <end position="27"/>
    </location>
</feature>
<dbReference type="InterPro" id="IPR036396">
    <property type="entry name" value="Cyt_P450_sf"/>
</dbReference>
<reference evidence="5" key="1">
    <citation type="submission" date="2022-01" db="EMBL/GenBank/DDBJ databases">
        <authorList>
            <person name="Braso-Vives M."/>
        </authorList>
    </citation>
    <scope>NUCLEOTIDE SEQUENCE</scope>
</reference>
<dbReference type="OrthoDB" id="6139000at2759"/>
<dbReference type="Proteomes" id="UP000838412">
    <property type="component" value="Unassembled WGS sequence"/>
</dbReference>
<dbReference type="InterPro" id="IPR036691">
    <property type="entry name" value="Endo/exonu/phosph_ase_sf"/>
</dbReference>
<comment type="caution">
    <text evidence="5">The sequence shown here is derived from an EMBL/GenBank/DDBJ whole genome shotgun (WGS) entry which is preliminary data.</text>
</comment>
<organism evidence="5 6">
    <name type="scientific">Branchiostoma lanceolatum</name>
    <name type="common">Common lancelet</name>
    <name type="synonym">Amphioxus lanceolatum</name>
    <dbReference type="NCBI Taxonomy" id="7740"/>
    <lineage>
        <taxon>Eukaryota</taxon>
        <taxon>Metazoa</taxon>
        <taxon>Chordata</taxon>
        <taxon>Cephalochordata</taxon>
        <taxon>Leptocardii</taxon>
        <taxon>Amphioxiformes</taxon>
        <taxon>Branchiostomatidae</taxon>
        <taxon>Branchiostoma</taxon>
    </lineage>
</organism>
<protein>
    <submittedName>
        <fullName evidence="5">CYP3A43 protein</fullName>
    </submittedName>
</protein>
<dbReference type="GO" id="GO:0005506">
    <property type="term" value="F:iron ion binding"/>
    <property type="evidence" value="ECO:0007669"/>
    <property type="project" value="InterPro"/>
</dbReference>
<dbReference type="CDD" id="cd01650">
    <property type="entry name" value="RT_nLTR_like"/>
    <property type="match status" value="1"/>
</dbReference>
<proteinExistence type="inferred from homology"/>
<dbReference type="Pfam" id="PF03372">
    <property type="entry name" value="Exo_endo_phos"/>
    <property type="match status" value="1"/>
</dbReference>
<dbReference type="SUPFAM" id="SSF48264">
    <property type="entry name" value="Cytochrome P450"/>
    <property type="match status" value="1"/>
</dbReference>
<evidence type="ECO:0000256" key="3">
    <source>
        <dbReference type="SAM" id="Phobius"/>
    </source>
</evidence>
<dbReference type="EMBL" id="CAKMNS010000237">
    <property type="protein sequence ID" value="CAH1277284.1"/>
    <property type="molecule type" value="Genomic_DNA"/>
</dbReference>
<evidence type="ECO:0000313" key="5">
    <source>
        <dbReference type="EMBL" id="CAH1277284.1"/>
    </source>
</evidence>
<name>A0A8S4MNR5_BRALA</name>
<keyword evidence="3" id="KW-1133">Transmembrane helix</keyword>